<evidence type="ECO:0000313" key="2">
    <source>
        <dbReference type="Proteomes" id="UP000828390"/>
    </source>
</evidence>
<reference evidence="1" key="1">
    <citation type="journal article" date="2019" name="bioRxiv">
        <title>The Genome of the Zebra Mussel, Dreissena polymorpha: A Resource for Invasive Species Research.</title>
        <authorList>
            <person name="McCartney M.A."/>
            <person name="Auch B."/>
            <person name="Kono T."/>
            <person name="Mallez S."/>
            <person name="Zhang Y."/>
            <person name="Obille A."/>
            <person name="Becker A."/>
            <person name="Abrahante J.E."/>
            <person name="Garbe J."/>
            <person name="Badalamenti J.P."/>
            <person name="Herman A."/>
            <person name="Mangelson H."/>
            <person name="Liachko I."/>
            <person name="Sullivan S."/>
            <person name="Sone E.D."/>
            <person name="Koren S."/>
            <person name="Silverstein K.A.T."/>
            <person name="Beckman K.B."/>
            <person name="Gohl D.M."/>
        </authorList>
    </citation>
    <scope>NUCLEOTIDE SEQUENCE</scope>
    <source>
        <strain evidence="1">Duluth1</strain>
        <tissue evidence="1">Whole animal</tissue>
    </source>
</reference>
<dbReference type="EMBL" id="JAIWYP010000001">
    <property type="protein sequence ID" value="KAH3891458.1"/>
    <property type="molecule type" value="Genomic_DNA"/>
</dbReference>
<gene>
    <name evidence="1" type="ORF">DPMN_015560</name>
</gene>
<dbReference type="AlphaFoldDB" id="A0A9D4NBI8"/>
<name>A0A9D4NBI8_DREPO</name>
<dbReference type="Proteomes" id="UP000828390">
    <property type="component" value="Unassembled WGS sequence"/>
</dbReference>
<comment type="caution">
    <text evidence="1">The sequence shown here is derived from an EMBL/GenBank/DDBJ whole genome shotgun (WGS) entry which is preliminary data.</text>
</comment>
<organism evidence="1 2">
    <name type="scientific">Dreissena polymorpha</name>
    <name type="common">Zebra mussel</name>
    <name type="synonym">Mytilus polymorpha</name>
    <dbReference type="NCBI Taxonomy" id="45954"/>
    <lineage>
        <taxon>Eukaryota</taxon>
        <taxon>Metazoa</taxon>
        <taxon>Spiralia</taxon>
        <taxon>Lophotrochozoa</taxon>
        <taxon>Mollusca</taxon>
        <taxon>Bivalvia</taxon>
        <taxon>Autobranchia</taxon>
        <taxon>Heteroconchia</taxon>
        <taxon>Euheterodonta</taxon>
        <taxon>Imparidentia</taxon>
        <taxon>Neoheterodontei</taxon>
        <taxon>Myida</taxon>
        <taxon>Dreissenoidea</taxon>
        <taxon>Dreissenidae</taxon>
        <taxon>Dreissena</taxon>
    </lineage>
</organism>
<protein>
    <submittedName>
        <fullName evidence="1">Uncharacterized protein</fullName>
    </submittedName>
</protein>
<sequence>MLFYLRSSPINTCCSWKFTIKADLDNLLELDHTRYRVALLEFNASTTWQAGASNVLTVISNICGSSFLNGTFQNVLRRMADDNHGN</sequence>
<keyword evidence="2" id="KW-1185">Reference proteome</keyword>
<proteinExistence type="predicted"/>
<reference evidence="1" key="2">
    <citation type="submission" date="2020-11" db="EMBL/GenBank/DDBJ databases">
        <authorList>
            <person name="McCartney M.A."/>
            <person name="Auch B."/>
            <person name="Kono T."/>
            <person name="Mallez S."/>
            <person name="Becker A."/>
            <person name="Gohl D.M."/>
            <person name="Silverstein K.A.T."/>
            <person name="Koren S."/>
            <person name="Bechman K.B."/>
            <person name="Herman A."/>
            <person name="Abrahante J.E."/>
            <person name="Garbe J."/>
        </authorList>
    </citation>
    <scope>NUCLEOTIDE SEQUENCE</scope>
    <source>
        <strain evidence="1">Duluth1</strain>
        <tissue evidence="1">Whole animal</tissue>
    </source>
</reference>
<evidence type="ECO:0000313" key="1">
    <source>
        <dbReference type="EMBL" id="KAH3891458.1"/>
    </source>
</evidence>
<accession>A0A9D4NBI8</accession>